<evidence type="ECO:0000313" key="2">
    <source>
        <dbReference type="Proteomes" id="UP001286313"/>
    </source>
</evidence>
<gene>
    <name evidence="1" type="ORF">Pcinc_039086</name>
</gene>
<dbReference type="AlphaFoldDB" id="A0AAE1BT33"/>
<organism evidence="1 2">
    <name type="scientific">Petrolisthes cinctipes</name>
    <name type="common">Flat porcelain crab</name>
    <dbReference type="NCBI Taxonomy" id="88211"/>
    <lineage>
        <taxon>Eukaryota</taxon>
        <taxon>Metazoa</taxon>
        <taxon>Ecdysozoa</taxon>
        <taxon>Arthropoda</taxon>
        <taxon>Crustacea</taxon>
        <taxon>Multicrustacea</taxon>
        <taxon>Malacostraca</taxon>
        <taxon>Eumalacostraca</taxon>
        <taxon>Eucarida</taxon>
        <taxon>Decapoda</taxon>
        <taxon>Pleocyemata</taxon>
        <taxon>Anomura</taxon>
        <taxon>Galatheoidea</taxon>
        <taxon>Porcellanidae</taxon>
        <taxon>Petrolisthes</taxon>
    </lineage>
</organism>
<sequence length="181" mass="20340">MVNPITKISNNTCGEGVTRCGVRREGIVLICPAVCRAVGKCGIAWEVSQQLRLVHRNVYLNVIPYSTVFCSVPLNNFEYQCVDLCDPSASDIDVCVVVYVEMCVVVYVEMCMEVYVEMCMVVCVEMCVVVYVEMCVVVYVEMCVVVYVEMCMEVCVEMCMEVCVEMCVAWRGVALRRVGHV</sequence>
<keyword evidence="2" id="KW-1185">Reference proteome</keyword>
<accession>A0AAE1BT33</accession>
<proteinExistence type="predicted"/>
<dbReference type="Proteomes" id="UP001286313">
    <property type="component" value="Unassembled WGS sequence"/>
</dbReference>
<name>A0AAE1BT33_PETCI</name>
<protein>
    <submittedName>
        <fullName evidence="1">Uncharacterized protein</fullName>
    </submittedName>
</protein>
<reference evidence="1" key="1">
    <citation type="submission" date="2023-10" db="EMBL/GenBank/DDBJ databases">
        <title>Genome assemblies of two species of porcelain crab, Petrolisthes cinctipes and Petrolisthes manimaculis (Anomura: Porcellanidae).</title>
        <authorList>
            <person name="Angst P."/>
        </authorList>
    </citation>
    <scope>NUCLEOTIDE SEQUENCE</scope>
    <source>
        <strain evidence="1">PB745_01</strain>
        <tissue evidence="1">Gill</tissue>
    </source>
</reference>
<evidence type="ECO:0000313" key="1">
    <source>
        <dbReference type="EMBL" id="KAK3854440.1"/>
    </source>
</evidence>
<dbReference type="EMBL" id="JAWQEG010006576">
    <property type="protein sequence ID" value="KAK3854440.1"/>
    <property type="molecule type" value="Genomic_DNA"/>
</dbReference>
<comment type="caution">
    <text evidence="1">The sequence shown here is derived from an EMBL/GenBank/DDBJ whole genome shotgun (WGS) entry which is preliminary data.</text>
</comment>